<evidence type="ECO:0000256" key="3">
    <source>
        <dbReference type="ARBA" id="ARBA00022832"/>
    </source>
</evidence>
<dbReference type="AlphaFoldDB" id="A0AAE3ZG18"/>
<evidence type="ECO:0000256" key="6">
    <source>
        <dbReference type="ARBA" id="ARBA00032875"/>
    </source>
</evidence>
<dbReference type="PROSITE" id="PS00455">
    <property type="entry name" value="AMP_BINDING"/>
    <property type="match status" value="1"/>
</dbReference>
<dbReference type="InterPro" id="IPR042099">
    <property type="entry name" value="ANL_N_sf"/>
</dbReference>
<comment type="catalytic activity">
    <reaction evidence="5">
        <text>a long-chain fatty acid + ATP + CoA = a long-chain fatty acyl-CoA + AMP + diphosphate</text>
        <dbReference type="Rhea" id="RHEA:15421"/>
        <dbReference type="ChEBI" id="CHEBI:30616"/>
        <dbReference type="ChEBI" id="CHEBI:33019"/>
        <dbReference type="ChEBI" id="CHEBI:57287"/>
        <dbReference type="ChEBI" id="CHEBI:57560"/>
        <dbReference type="ChEBI" id="CHEBI:83139"/>
        <dbReference type="ChEBI" id="CHEBI:456215"/>
        <dbReference type="EC" id="6.2.1.3"/>
    </reaction>
    <physiologicalReaction direction="left-to-right" evidence="5">
        <dbReference type="Rhea" id="RHEA:15422"/>
    </physiologicalReaction>
</comment>
<evidence type="ECO:0000256" key="2">
    <source>
        <dbReference type="ARBA" id="ARBA00022598"/>
    </source>
</evidence>
<dbReference type="CDD" id="cd05907">
    <property type="entry name" value="VL_LC_FACS_like"/>
    <property type="match status" value="1"/>
</dbReference>
<dbReference type="PANTHER" id="PTHR43272:SF32">
    <property type="entry name" value="AMP-DEPENDENT SYNTHETASE_LIGASE DOMAIN-CONTAINING PROTEIN"/>
    <property type="match status" value="1"/>
</dbReference>
<protein>
    <recommendedName>
        <fullName evidence="6">Acyl-CoA synthetase</fullName>
    </recommendedName>
</protein>
<keyword evidence="9" id="KW-1185">Reference proteome</keyword>
<dbReference type="PANTHER" id="PTHR43272">
    <property type="entry name" value="LONG-CHAIN-FATTY-ACID--COA LIGASE"/>
    <property type="match status" value="1"/>
</dbReference>
<comment type="caution">
    <text evidence="8">The sequence shown here is derived from an EMBL/GenBank/DDBJ whole genome shotgun (WGS) entry which is preliminary data.</text>
</comment>
<dbReference type="Gene3D" id="3.40.50.12780">
    <property type="entry name" value="N-terminal domain of ligase-like"/>
    <property type="match status" value="2"/>
</dbReference>
<dbReference type="Proteomes" id="UP001180845">
    <property type="component" value="Unassembled WGS sequence"/>
</dbReference>
<keyword evidence="4" id="KW-0443">Lipid metabolism</keyword>
<dbReference type="Gene3D" id="3.30.300.30">
    <property type="match status" value="1"/>
</dbReference>
<name>A0AAE3ZG18_9ACTN</name>
<dbReference type="SUPFAM" id="SSF56801">
    <property type="entry name" value="Acetyl-CoA synthetase-like"/>
    <property type="match status" value="1"/>
</dbReference>
<keyword evidence="3" id="KW-0276">Fatty acid metabolism</keyword>
<dbReference type="Pfam" id="PF23562">
    <property type="entry name" value="AMP-binding_C_3"/>
    <property type="match status" value="1"/>
</dbReference>
<dbReference type="EMBL" id="JAVDXW010000001">
    <property type="protein sequence ID" value="MDR7303095.1"/>
    <property type="molecule type" value="Genomic_DNA"/>
</dbReference>
<dbReference type="Pfam" id="PF00501">
    <property type="entry name" value="AMP-binding"/>
    <property type="match status" value="1"/>
</dbReference>
<reference evidence="8" key="1">
    <citation type="submission" date="2023-07" db="EMBL/GenBank/DDBJ databases">
        <title>Sequencing the genomes of 1000 actinobacteria strains.</title>
        <authorList>
            <person name="Klenk H.-P."/>
        </authorList>
    </citation>
    <scope>NUCLEOTIDE SEQUENCE</scope>
    <source>
        <strain evidence="8">DSM 45977</strain>
    </source>
</reference>
<dbReference type="GO" id="GO:0016020">
    <property type="term" value="C:membrane"/>
    <property type="evidence" value="ECO:0007669"/>
    <property type="project" value="TreeGrafter"/>
</dbReference>
<evidence type="ECO:0000259" key="7">
    <source>
        <dbReference type="Pfam" id="PF00501"/>
    </source>
</evidence>
<gene>
    <name evidence="8" type="ORF">JOF55_003276</name>
</gene>
<dbReference type="InterPro" id="IPR045851">
    <property type="entry name" value="AMP-bd_C_sf"/>
</dbReference>
<proteinExistence type="inferred from homology"/>
<organism evidence="8 9">
    <name type="scientific">Haloactinomyces albus</name>
    <dbReference type="NCBI Taxonomy" id="1352928"/>
    <lineage>
        <taxon>Bacteria</taxon>
        <taxon>Bacillati</taxon>
        <taxon>Actinomycetota</taxon>
        <taxon>Actinomycetes</taxon>
        <taxon>Actinopolysporales</taxon>
        <taxon>Actinopolysporaceae</taxon>
        <taxon>Haloactinomyces</taxon>
    </lineage>
</organism>
<evidence type="ECO:0000313" key="9">
    <source>
        <dbReference type="Proteomes" id="UP001180845"/>
    </source>
</evidence>
<evidence type="ECO:0000256" key="4">
    <source>
        <dbReference type="ARBA" id="ARBA00023098"/>
    </source>
</evidence>
<dbReference type="GO" id="GO:0004467">
    <property type="term" value="F:long-chain fatty acid-CoA ligase activity"/>
    <property type="evidence" value="ECO:0007669"/>
    <property type="project" value="UniProtKB-EC"/>
</dbReference>
<comment type="similarity">
    <text evidence="1">Belongs to the ATP-dependent AMP-binding enzyme family.</text>
</comment>
<sequence length="602" mass="65266">MREFSVPATTSVADDENLTDMVWANAERFGGTVSFRRRVEGTWVDVTAAEFATQVLGVAKGLMACGLQPGDRIGLMSQTRYEWSLLDFAIWAAGCATVPIYETSAADQAEWILSDSGAKAVIVETEAHRSEVDTVVDKLTELRHVWQIDGPTPDGAAPAVEELTSLGTDITDTDVDERRRSVKADDLATLIYTSGTTGRPKGCELTHRNLLAEVRSDVDAFPQLMQPGNSMLMFLPMAHVLARAIAIACVYSRLTLGHTGNVKELVNDLGSFRPTFVLAVPRVFEKVYNTAKQKAHSEGKGRIFDAAEATAVAYSQAQEQGGPGVGLRIKHLVFDKLVYGKLRSALGGQCVAAVSGGAPLGERLTHFYRGIGVPILEGYGLTETTAAAAVNVEHAYKIGTVGRPLAGTSIRIAEDGEILIKGDVVFRGYWNNPTATDESLEDGWFHTGDLGSLDEDGFLRITGRKKEIIVTAGGKNIAPAALEDHLRAHPLISQCLVVGDQKPFIGALITIDSEFLPSWLANHGRSENLETADLVDDPELRDEVQKAVDSANETVSQAERIKQFRILPHDFTEARGEMTPSLKVKKNKVAENYATDIEAIYS</sequence>
<dbReference type="RefSeq" id="WP_310275176.1">
    <property type="nucleotide sequence ID" value="NZ_JAVDXW010000001.1"/>
</dbReference>
<feature type="domain" description="AMP-dependent synthetase/ligase" evidence="7">
    <location>
        <begin position="24"/>
        <end position="430"/>
    </location>
</feature>
<evidence type="ECO:0000313" key="8">
    <source>
        <dbReference type="EMBL" id="MDR7303095.1"/>
    </source>
</evidence>
<dbReference type="InterPro" id="IPR020845">
    <property type="entry name" value="AMP-binding_CS"/>
</dbReference>
<accession>A0AAE3ZG18</accession>
<evidence type="ECO:0000256" key="5">
    <source>
        <dbReference type="ARBA" id="ARBA00024484"/>
    </source>
</evidence>
<evidence type="ECO:0000256" key="1">
    <source>
        <dbReference type="ARBA" id="ARBA00006432"/>
    </source>
</evidence>
<keyword evidence="2 8" id="KW-0436">Ligase</keyword>
<dbReference type="InterPro" id="IPR000873">
    <property type="entry name" value="AMP-dep_synth/lig_dom"/>
</dbReference>